<name>A0A7J7GPL6_CAMSI</name>
<keyword evidence="2" id="KW-1133">Transmembrane helix</keyword>
<evidence type="ECO:0000313" key="3">
    <source>
        <dbReference type="EMBL" id="KAF5941386.1"/>
    </source>
</evidence>
<organism evidence="3 4">
    <name type="scientific">Camellia sinensis</name>
    <name type="common">Tea plant</name>
    <name type="synonym">Thea sinensis</name>
    <dbReference type="NCBI Taxonomy" id="4442"/>
    <lineage>
        <taxon>Eukaryota</taxon>
        <taxon>Viridiplantae</taxon>
        <taxon>Streptophyta</taxon>
        <taxon>Embryophyta</taxon>
        <taxon>Tracheophyta</taxon>
        <taxon>Spermatophyta</taxon>
        <taxon>Magnoliopsida</taxon>
        <taxon>eudicotyledons</taxon>
        <taxon>Gunneridae</taxon>
        <taxon>Pentapetalae</taxon>
        <taxon>asterids</taxon>
        <taxon>Ericales</taxon>
        <taxon>Theaceae</taxon>
        <taxon>Camellia</taxon>
    </lineage>
</organism>
<protein>
    <submittedName>
        <fullName evidence="3">Uncharacterized protein</fullName>
    </submittedName>
</protein>
<comment type="caution">
    <text evidence="3">The sequence shown here is derived from an EMBL/GenBank/DDBJ whole genome shotgun (WGS) entry which is preliminary data.</text>
</comment>
<accession>A0A7J7GPL6</accession>
<dbReference type="EMBL" id="JACBKZ010000010">
    <property type="protein sequence ID" value="KAF5941386.1"/>
    <property type="molecule type" value="Genomic_DNA"/>
</dbReference>
<reference evidence="4" key="1">
    <citation type="journal article" date="2020" name="Nat. Commun.">
        <title>Genome assembly of wild tea tree DASZ reveals pedigree and selection history of tea varieties.</title>
        <authorList>
            <person name="Zhang W."/>
            <person name="Zhang Y."/>
            <person name="Qiu H."/>
            <person name="Guo Y."/>
            <person name="Wan H."/>
            <person name="Zhang X."/>
            <person name="Scossa F."/>
            <person name="Alseekh S."/>
            <person name="Zhang Q."/>
            <person name="Wang P."/>
            <person name="Xu L."/>
            <person name="Schmidt M.H."/>
            <person name="Jia X."/>
            <person name="Li D."/>
            <person name="Zhu A."/>
            <person name="Guo F."/>
            <person name="Chen W."/>
            <person name="Ni D."/>
            <person name="Usadel B."/>
            <person name="Fernie A.R."/>
            <person name="Wen W."/>
        </authorList>
    </citation>
    <scope>NUCLEOTIDE SEQUENCE [LARGE SCALE GENOMIC DNA]</scope>
    <source>
        <strain evidence="4">cv. G240</strain>
    </source>
</reference>
<gene>
    <name evidence="3" type="ORF">HYC85_022553</name>
</gene>
<evidence type="ECO:0000313" key="4">
    <source>
        <dbReference type="Proteomes" id="UP000593564"/>
    </source>
</evidence>
<proteinExistence type="predicted"/>
<keyword evidence="2" id="KW-0812">Transmembrane</keyword>
<feature type="transmembrane region" description="Helical" evidence="2">
    <location>
        <begin position="116"/>
        <end position="140"/>
    </location>
</feature>
<dbReference type="Proteomes" id="UP000593564">
    <property type="component" value="Unassembled WGS sequence"/>
</dbReference>
<keyword evidence="2" id="KW-0472">Membrane</keyword>
<keyword evidence="4" id="KW-1185">Reference proteome</keyword>
<feature type="region of interest" description="Disordered" evidence="1">
    <location>
        <begin position="1"/>
        <end position="40"/>
    </location>
</feature>
<feature type="compositionally biased region" description="Basic residues" evidence="1">
    <location>
        <begin position="1"/>
        <end position="12"/>
    </location>
</feature>
<dbReference type="AlphaFoldDB" id="A0A7J7GPL6"/>
<sequence>MPKMKHLLRKPHIGGGCNNGNNHPSPPQTAEVTPPSSSSSASLESALMRIRAVVSAENSVDFNFFEEEFQVQLALAISVSDPDSHEDPETMQIKDAKQISSGCVPSETLTESLSSVLGNALILFFTLHMAIFCMCFGCIYCKFDRIASIFLLQICVFLFIDINESHFNFIFDS</sequence>
<evidence type="ECO:0000256" key="1">
    <source>
        <dbReference type="SAM" id="MobiDB-lite"/>
    </source>
</evidence>
<reference evidence="3 4" key="2">
    <citation type="submission" date="2020-07" db="EMBL/GenBank/DDBJ databases">
        <title>Genome assembly of wild tea tree DASZ reveals pedigree and selection history of tea varieties.</title>
        <authorList>
            <person name="Zhang W."/>
        </authorList>
    </citation>
    <scope>NUCLEOTIDE SEQUENCE [LARGE SCALE GENOMIC DNA]</scope>
    <source>
        <strain evidence="4">cv. G240</strain>
        <tissue evidence="3">Leaf</tissue>
    </source>
</reference>
<evidence type="ECO:0000256" key="2">
    <source>
        <dbReference type="SAM" id="Phobius"/>
    </source>
</evidence>
<feature type="transmembrane region" description="Helical" evidence="2">
    <location>
        <begin position="146"/>
        <end position="163"/>
    </location>
</feature>